<dbReference type="Proteomes" id="UP000075321">
    <property type="component" value="Unassembled WGS sequence"/>
</dbReference>
<keyword evidence="3" id="KW-1185">Reference proteome</keyword>
<feature type="transmembrane region" description="Helical" evidence="1">
    <location>
        <begin position="242"/>
        <end position="264"/>
    </location>
</feature>
<evidence type="ECO:0000256" key="1">
    <source>
        <dbReference type="SAM" id="Phobius"/>
    </source>
</evidence>
<protein>
    <submittedName>
        <fullName evidence="2">Uncharacterized protein</fullName>
    </submittedName>
</protein>
<dbReference type="EMBL" id="LTAZ01000015">
    <property type="protein sequence ID" value="KYH24209.1"/>
    <property type="molecule type" value="Genomic_DNA"/>
</dbReference>
<feature type="transmembrane region" description="Helical" evidence="1">
    <location>
        <begin position="355"/>
        <end position="372"/>
    </location>
</feature>
<organism evidence="2 3">
    <name type="scientific">Halalkalicoccus paucihalophilus</name>
    <dbReference type="NCBI Taxonomy" id="1008153"/>
    <lineage>
        <taxon>Archaea</taxon>
        <taxon>Methanobacteriati</taxon>
        <taxon>Methanobacteriota</taxon>
        <taxon>Stenosarchaea group</taxon>
        <taxon>Halobacteria</taxon>
        <taxon>Halobacteriales</taxon>
        <taxon>Halococcaceae</taxon>
        <taxon>Halalkalicoccus</taxon>
    </lineage>
</organism>
<feature type="transmembrane region" description="Helical" evidence="1">
    <location>
        <begin position="34"/>
        <end position="56"/>
    </location>
</feature>
<reference evidence="2 3" key="1">
    <citation type="submission" date="2016-02" db="EMBL/GenBank/DDBJ databases">
        <title>Genome sequence of Halalkalicoccus paucihalophilus DSM 24557.</title>
        <authorList>
            <person name="Poehlein A."/>
            <person name="Daniel R."/>
        </authorList>
    </citation>
    <scope>NUCLEOTIDE SEQUENCE [LARGE SCALE GENOMIC DNA]</scope>
    <source>
        <strain evidence="2 3">DSM 24557</strain>
    </source>
</reference>
<feature type="transmembrane region" description="Helical" evidence="1">
    <location>
        <begin position="326"/>
        <end position="349"/>
    </location>
</feature>
<feature type="transmembrane region" description="Helical" evidence="1">
    <location>
        <begin position="6"/>
        <end position="22"/>
    </location>
</feature>
<dbReference type="PATRIC" id="fig|1008153.3.peg.3906"/>
<dbReference type="AlphaFoldDB" id="A0A151A9B9"/>
<feature type="transmembrane region" description="Helical" evidence="1">
    <location>
        <begin position="379"/>
        <end position="398"/>
    </location>
</feature>
<dbReference type="RefSeq" id="WP_066385268.1">
    <property type="nucleotide sequence ID" value="NZ_LTAZ01000015.1"/>
</dbReference>
<feature type="transmembrane region" description="Helical" evidence="1">
    <location>
        <begin position="170"/>
        <end position="192"/>
    </location>
</feature>
<keyword evidence="1" id="KW-0472">Membrane</keyword>
<feature type="transmembrane region" description="Helical" evidence="1">
    <location>
        <begin position="103"/>
        <end position="125"/>
    </location>
</feature>
<keyword evidence="1" id="KW-0812">Transmembrane</keyword>
<evidence type="ECO:0000313" key="2">
    <source>
        <dbReference type="EMBL" id="KYH24209.1"/>
    </source>
</evidence>
<comment type="caution">
    <text evidence="2">The sequence shown here is derived from an EMBL/GenBank/DDBJ whole genome shotgun (WGS) entry which is preliminary data.</text>
</comment>
<feature type="transmembrane region" description="Helical" evidence="1">
    <location>
        <begin position="212"/>
        <end position="230"/>
    </location>
</feature>
<dbReference type="OrthoDB" id="275589at2157"/>
<feature type="transmembrane region" description="Helical" evidence="1">
    <location>
        <begin position="284"/>
        <end position="305"/>
    </location>
</feature>
<gene>
    <name evidence="2" type="ORF">HAPAU_36800</name>
</gene>
<feature type="transmembrane region" description="Helical" evidence="1">
    <location>
        <begin position="137"/>
        <end position="158"/>
    </location>
</feature>
<feature type="transmembrane region" description="Helical" evidence="1">
    <location>
        <begin position="62"/>
        <end position="82"/>
    </location>
</feature>
<accession>A0A151A9B9</accession>
<name>A0A151A9B9_9EURY</name>
<keyword evidence="1" id="KW-1133">Transmembrane helix</keyword>
<dbReference type="Gene3D" id="1.20.1740.10">
    <property type="entry name" value="Amino acid/polyamine transporter I"/>
    <property type="match status" value="1"/>
</dbReference>
<sequence>MVVITLIVLVTLIGLNWVLYSSHVQNSERYQAMVVPIANIMDIGFVLLAPAIVYITGLESPLTYAGLCALAYAMGWVIRYNIERFEPIAKERGILHDCSYVANWMLIIASIVNVGYYLQLMGVIIIYPFDFGNGDSIATIIAVVSLIALGVIGYFFGLSRFNQMGQRTTAFNLAAVLAIIAGFLAYNGGAAVAGNWSVPAYNPPVTTTDFRYILGFYVIVQGFEASRYLTKEYSTSRRIQTMRNAQIIATVIYVLFSVSTLFLFDEVGYAPTPAVIITISEVASPVLPLLVLLLVIGSQFSASINDIHSRSDTMEELSDQRIPRRYTFPLLAAGSIVVVLSMDVFTVVAAASRMFAAYYALQCLIALIIAGRRRQWTHFVGFTAVGLAMVAIAIFGLSTSVRIGL</sequence>
<proteinExistence type="predicted"/>
<evidence type="ECO:0000313" key="3">
    <source>
        <dbReference type="Proteomes" id="UP000075321"/>
    </source>
</evidence>